<evidence type="ECO:0000256" key="2">
    <source>
        <dbReference type="ARBA" id="ARBA00022737"/>
    </source>
</evidence>
<dbReference type="SUPFAM" id="SSF52540">
    <property type="entry name" value="P-loop containing nucleoside triphosphate hydrolases"/>
    <property type="match status" value="1"/>
</dbReference>
<proteinExistence type="predicted"/>
<dbReference type="PANTHER" id="PTHR33463:SF187">
    <property type="entry name" value="AND NB-ARC DOMAIN DISEASE RESISTANCE PROTEIN, PUTATIVE-RELATED"/>
    <property type="match status" value="1"/>
</dbReference>
<accession>A0A6N2KU56</accession>
<evidence type="ECO:0000256" key="4">
    <source>
        <dbReference type="ARBA" id="ARBA00022821"/>
    </source>
</evidence>
<dbReference type="InterPro" id="IPR027417">
    <property type="entry name" value="P-loop_NTPase"/>
</dbReference>
<name>A0A6N2KU56_SALVM</name>
<gene>
    <name evidence="7" type="ORF">SVIM_LOCUS74370</name>
</gene>
<feature type="domain" description="NB-ARC" evidence="6">
    <location>
        <begin position="7"/>
        <end position="99"/>
    </location>
</feature>
<dbReference type="EMBL" id="CAADRP010000335">
    <property type="protein sequence ID" value="VFU26729.1"/>
    <property type="molecule type" value="Genomic_DNA"/>
</dbReference>
<dbReference type="InterPro" id="IPR050905">
    <property type="entry name" value="Plant_NBS-LRR"/>
</dbReference>
<evidence type="ECO:0000256" key="1">
    <source>
        <dbReference type="ARBA" id="ARBA00022614"/>
    </source>
</evidence>
<dbReference type="Gene3D" id="3.40.50.300">
    <property type="entry name" value="P-loop containing nucleotide triphosphate hydrolases"/>
    <property type="match status" value="1"/>
</dbReference>
<protein>
    <recommendedName>
        <fullName evidence="6">NB-ARC domain-containing protein</fullName>
    </recommendedName>
</protein>
<dbReference type="GO" id="GO:0006952">
    <property type="term" value="P:defense response"/>
    <property type="evidence" value="ECO:0007669"/>
    <property type="project" value="UniProtKB-KW"/>
</dbReference>
<dbReference type="Gene3D" id="1.10.8.430">
    <property type="entry name" value="Helical domain of apoptotic protease-activating factors"/>
    <property type="match status" value="1"/>
</dbReference>
<reference evidence="7" key="1">
    <citation type="submission" date="2019-03" db="EMBL/GenBank/DDBJ databases">
        <authorList>
            <person name="Mank J."/>
            <person name="Almeida P."/>
        </authorList>
    </citation>
    <scope>NUCLEOTIDE SEQUENCE</scope>
    <source>
        <strain evidence="7">78183</strain>
    </source>
</reference>
<keyword evidence="1" id="KW-0433">Leucine-rich repeat</keyword>
<keyword evidence="5" id="KW-0067">ATP-binding</keyword>
<dbReference type="PANTHER" id="PTHR33463">
    <property type="entry name" value="NB-ARC DOMAIN-CONTAINING PROTEIN-RELATED"/>
    <property type="match status" value="1"/>
</dbReference>
<evidence type="ECO:0000259" key="6">
    <source>
        <dbReference type="Pfam" id="PF00931"/>
    </source>
</evidence>
<dbReference type="InterPro" id="IPR036388">
    <property type="entry name" value="WH-like_DNA-bd_sf"/>
</dbReference>
<dbReference type="Pfam" id="PF00931">
    <property type="entry name" value="NB-ARC"/>
    <property type="match status" value="1"/>
</dbReference>
<organism evidence="7">
    <name type="scientific">Salix viminalis</name>
    <name type="common">Common osier</name>
    <name type="synonym">Basket willow</name>
    <dbReference type="NCBI Taxonomy" id="40686"/>
    <lineage>
        <taxon>Eukaryota</taxon>
        <taxon>Viridiplantae</taxon>
        <taxon>Streptophyta</taxon>
        <taxon>Embryophyta</taxon>
        <taxon>Tracheophyta</taxon>
        <taxon>Spermatophyta</taxon>
        <taxon>Magnoliopsida</taxon>
        <taxon>eudicotyledons</taxon>
        <taxon>Gunneridae</taxon>
        <taxon>Pentapetalae</taxon>
        <taxon>rosids</taxon>
        <taxon>fabids</taxon>
        <taxon>Malpighiales</taxon>
        <taxon>Salicaceae</taxon>
        <taxon>Saliceae</taxon>
        <taxon>Salix</taxon>
    </lineage>
</organism>
<dbReference type="GO" id="GO:0005524">
    <property type="term" value="F:ATP binding"/>
    <property type="evidence" value="ECO:0007669"/>
    <property type="project" value="UniProtKB-KW"/>
</dbReference>
<keyword evidence="4" id="KW-0611">Plant defense</keyword>
<dbReference type="InterPro" id="IPR042197">
    <property type="entry name" value="Apaf_helical"/>
</dbReference>
<dbReference type="AlphaFoldDB" id="A0A6N2KU56"/>
<dbReference type="GO" id="GO:0043531">
    <property type="term" value="F:ADP binding"/>
    <property type="evidence" value="ECO:0007669"/>
    <property type="project" value="InterPro"/>
</dbReference>
<dbReference type="Gene3D" id="1.10.10.10">
    <property type="entry name" value="Winged helix-like DNA-binding domain superfamily/Winged helix DNA-binding domain"/>
    <property type="match status" value="1"/>
</dbReference>
<evidence type="ECO:0000313" key="7">
    <source>
        <dbReference type="EMBL" id="VFU26729.1"/>
    </source>
</evidence>
<keyword evidence="2" id="KW-0677">Repeat</keyword>
<dbReference type="InterPro" id="IPR002182">
    <property type="entry name" value="NB-ARC"/>
</dbReference>
<evidence type="ECO:0000256" key="5">
    <source>
        <dbReference type="ARBA" id="ARBA00022840"/>
    </source>
</evidence>
<keyword evidence="3" id="KW-0547">Nucleotide-binding</keyword>
<evidence type="ECO:0000256" key="3">
    <source>
        <dbReference type="ARBA" id="ARBA00022741"/>
    </source>
</evidence>
<sequence length="259" mass="29600">MGGAGASKDFSIHKLQNKIAKHIELSFFNEEDELGNKVAELSQELMKKQRWIFILDYLWNSFKPHGVGIPDSLIGCKLIITTRSEAKNNVSVNPLSREEAMNLFKPLSPQVEQIARDITRECVAFPLGIQTIVGTMKGSNVLEDLNNQKFCKVEEVFRILRFSYTHLSDKAIHQCFLFCGLFHEDFVIPRDLIDYLIDKGVVKGKKSREEEINKGHIMLDRIEKTCLLERLYGGNDVTMHDLIRDMAIQILEDNSQAIC</sequence>